<name>A0A8R7PFB7_TRIUA</name>
<evidence type="ECO:0000313" key="3">
    <source>
        <dbReference type="Proteomes" id="UP000015106"/>
    </source>
</evidence>
<protein>
    <submittedName>
        <fullName evidence="2">Uncharacterized protein</fullName>
    </submittedName>
</protein>
<reference evidence="2" key="2">
    <citation type="submission" date="2018-03" db="EMBL/GenBank/DDBJ databases">
        <title>The Triticum urartu genome reveals the dynamic nature of wheat genome evolution.</title>
        <authorList>
            <person name="Ling H."/>
            <person name="Ma B."/>
            <person name="Shi X."/>
            <person name="Liu H."/>
            <person name="Dong L."/>
            <person name="Sun H."/>
            <person name="Cao Y."/>
            <person name="Gao Q."/>
            <person name="Zheng S."/>
            <person name="Li Y."/>
            <person name="Yu Y."/>
            <person name="Du H."/>
            <person name="Qi M."/>
            <person name="Li Y."/>
            <person name="Yu H."/>
            <person name="Cui Y."/>
            <person name="Wang N."/>
            <person name="Chen C."/>
            <person name="Wu H."/>
            <person name="Zhao Y."/>
            <person name="Zhang J."/>
            <person name="Li Y."/>
            <person name="Zhou W."/>
            <person name="Zhang B."/>
            <person name="Hu W."/>
            <person name="Eijk M."/>
            <person name="Tang J."/>
            <person name="Witsenboer H."/>
            <person name="Zhao S."/>
            <person name="Li Z."/>
            <person name="Zhang A."/>
            <person name="Wang D."/>
            <person name="Liang C."/>
        </authorList>
    </citation>
    <scope>NUCLEOTIDE SEQUENCE [LARGE SCALE GENOMIC DNA]</scope>
    <source>
        <strain evidence="2">cv. G1812</strain>
    </source>
</reference>
<organism evidence="2 3">
    <name type="scientific">Triticum urartu</name>
    <name type="common">Red wild einkorn</name>
    <name type="synonym">Crithodium urartu</name>
    <dbReference type="NCBI Taxonomy" id="4572"/>
    <lineage>
        <taxon>Eukaryota</taxon>
        <taxon>Viridiplantae</taxon>
        <taxon>Streptophyta</taxon>
        <taxon>Embryophyta</taxon>
        <taxon>Tracheophyta</taxon>
        <taxon>Spermatophyta</taxon>
        <taxon>Magnoliopsida</taxon>
        <taxon>Liliopsida</taxon>
        <taxon>Poales</taxon>
        <taxon>Poaceae</taxon>
        <taxon>BOP clade</taxon>
        <taxon>Pooideae</taxon>
        <taxon>Triticodae</taxon>
        <taxon>Triticeae</taxon>
        <taxon>Triticinae</taxon>
        <taxon>Triticum</taxon>
    </lineage>
</organism>
<proteinExistence type="predicted"/>
<reference evidence="3" key="1">
    <citation type="journal article" date="2013" name="Nature">
        <title>Draft genome of the wheat A-genome progenitor Triticum urartu.</title>
        <authorList>
            <person name="Ling H.Q."/>
            <person name="Zhao S."/>
            <person name="Liu D."/>
            <person name="Wang J."/>
            <person name="Sun H."/>
            <person name="Zhang C."/>
            <person name="Fan H."/>
            <person name="Li D."/>
            <person name="Dong L."/>
            <person name="Tao Y."/>
            <person name="Gao C."/>
            <person name="Wu H."/>
            <person name="Li Y."/>
            <person name="Cui Y."/>
            <person name="Guo X."/>
            <person name="Zheng S."/>
            <person name="Wang B."/>
            <person name="Yu K."/>
            <person name="Liang Q."/>
            <person name="Yang W."/>
            <person name="Lou X."/>
            <person name="Chen J."/>
            <person name="Feng M."/>
            <person name="Jian J."/>
            <person name="Zhang X."/>
            <person name="Luo G."/>
            <person name="Jiang Y."/>
            <person name="Liu J."/>
            <person name="Wang Z."/>
            <person name="Sha Y."/>
            <person name="Zhang B."/>
            <person name="Wu H."/>
            <person name="Tang D."/>
            <person name="Shen Q."/>
            <person name="Xue P."/>
            <person name="Zou S."/>
            <person name="Wang X."/>
            <person name="Liu X."/>
            <person name="Wang F."/>
            <person name="Yang Y."/>
            <person name="An X."/>
            <person name="Dong Z."/>
            <person name="Zhang K."/>
            <person name="Zhang X."/>
            <person name="Luo M.C."/>
            <person name="Dvorak J."/>
            <person name="Tong Y."/>
            <person name="Wang J."/>
            <person name="Yang H."/>
            <person name="Li Z."/>
            <person name="Wang D."/>
            <person name="Zhang A."/>
            <person name="Wang J."/>
        </authorList>
    </citation>
    <scope>NUCLEOTIDE SEQUENCE</scope>
    <source>
        <strain evidence="3">cv. G1812</strain>
    </source>
</reference>
<dbReference type="Proteomes" id="UP000015106">
    <property type="component" value="Chromosome 2"/>
</dbReference>
<evidence type="ECO:0000256" key="1">
    <source>
        <dbReference type="SAM" id="MobiDB-lite"/>
    </source>
</evidence>
<keyword evidence="3" id="KW-1185">Reference proteome</keyword>
<dbReference type="Gramene" id="TuG1812G0200003381.01.T01">
    <property type="protein sequence ID" value="TuG1812G0200003381.01.T01"/>
    <property type="gene ID" value="TuG1812G0200003381.01"/>
</dbReference>
<evidence type="ECO:0000313" key="2">
    <source>
        <dbReference type="EnsemblPlants" id="TuG1812G0200003381.01.T01"/>
    </source>
</evidence>
<dbReference type="AlphaFoldDB" id="A0A8R7PFB7"/>
<reference evidence="2" key="3">
    <citation type="submission" date="2022-06" db="UniProtKB">
        <authorList>
            <consortium name="EnsemblPlants"/>
        </authorList>
    </citation>
    <scope>IDENTIFICATION</scope>
</reference>
<sequence length="79" mass="8683">MTRQEFVAHLRSDLLELVSAERGDEPGQQPSLNLGAGEEEPSTRSPPPGRARARRSPWAWRRSAWACEDADGGGLERLG</sequence>
<feature type="region of interest" description="Disordered" evidence="1">
    <location>
        <begin position="19"/>
        <end position="59"/>
    </location>
</feature>
<accession>A0A8R7PFB7</accession>
<dbReference type="EnsemblPlants" id="TuG1812G0200003381.01.T01">
    <property type="protein sequence ID" value="TuG1812G0200003381.01.T01"/>
    <property type="gene ID" value="TuG1812G0200003381.01"/>
</dbReference>